<evidence type="ECO:0000313" key="3">
    <source>
        <dbReference type="Proteomes" id="UP001332192"/>
    </source>
</evidence>
<proteinExistence type="predicted"/>
<organism evidence="2 3">
    <name type="scientific">Carboxydichorda subterranea</name>
    <dbReference type="NCBI Taxonomy" id="3109565"/>
    <lineage>
        <taxon>Bacteria</taxon>
        <taxon>Bacillati</taxon>
        <taxon>Bacillota</taxon>
        <taxon>Limnochordia</taxon>
        <taxon>Limnochordales</taxon>
        <taxon>Geochordaceae</taxon>
        <taxon>Carboxydichorda</taxon>
    </lineage>
</organism>
<reference evidence="2 3" key="1">
    <citation type="journal article" date="2024" name="Front. Microbiol.">
        <title>Novel thermophilic genera Geochorda gen. nov. and Carboxydochorda gen. nov. from the deep terrestrial subsurface reveal the ecophysiological diversity in the class Limnochordia.</title>
        <authorList>
            <person name="Karnachuk O.V."/>
            <person name="Lukina A.P."/>
            <person name="Avakyan M.R."/>
            <person name="Kadnikov V.V."/>
            <person name="Begmatov S."/>
            <person name="Beletsky A.V."/>
            <person name="Vlasova K.G."/>
            <person name="Novikov A.A."/>
            <person name="Shcherbakova V.A."/>
            <person name="Mardanov A.V."/>
            <person name="Ravin N.V."/>
        </authorList>
    </citation>
    <scope>NUCLEOTIDE SEQUENCE [LARGE SCALE GENOMIC DNA]</scope>
    <source>
        <strain evidence="2 3">L945</strain>
    </source>
</reference>
<dbReference type="Proteomes" id="UP001332192">
    <property type="component" value="Chromosome"/>
</dbReference>
<dbReference type="PANTHER" id="PTHR33608:SF7">
    <property type="entry name" value="DUF58 DOMAIN-CONTAINING PROTEIN"/>
    <property type="match status" value="1"/>
</dbReference>
<keyword evidence="3" id="KW-1185">Reference proteome</keyword>
<feature type="domain" description="DUF58" evidence="1">
    <location>
        <begin position="43"/>
        <end position="250"/>
    </location>
</feature>
<dbReference type="InterPro" id="IPR002881">
    <property type="entry name" value="DUF58"/>
</dbReference>
<protein>
    <submittedName>
        <fullName evidence="2">DUF58 domain-containing protein</fullName>
    </submittedName>
</protein>
<sequence>MLDERWLGVLGQLRFATELRPKGTRPAWRPVSRPGSGLEFLSHREYMPGDDFRAIDWKALARFDRPFVRTHAREEGLPVELLLDTSASMSQAQPSKLAFAAGLAACLGYVALASGEPLRLALPGPGGIRSLAFDGLAGVTLRRLVRALGSLAGDGATELDRWTAALTRRHAGPALTLVISDLLQPPAEVEKALRLLEHGRRAFVLLHVLSPEEHAPAEIGELRLVDVETQESAWVRVDPLAVSRYVRALRAWQAGLRRAAEDRGGRYASLRSDLSPFETVVRTLREAGVVR</sequence>
<dbReference type="RefSeq" id="WP_324715984.1">
    <property type="nucleotide sequence ID" value="NZ_CP141615.1"/>
</dbReference>
<dbReference type="Pfam" id="PF01882">
    <property type="entry name" value="DUF58"/>
    <property type="match status" value="1"/>
</dbReference>
<dbReference type="PANTHER" id="PTHR33608">
    <property type="entry name" value="BLL2464 PROTEIN"/>
    <property type="match status" value="1"/>
</dbReference>
<dbReference type="EMBL" id="CP141615">
    <property type="protein sequence ID" value="WRP16712.1"/>
    <property type="molecule type" value="Genomic_DNA"/>
</dbReference>
<name>A0ABZ1BVB2_9FIRM</name>
<evidence type="ECO:0000313" key="2">
    <source>
        <dbReference type="EMBL" id="WRP16712.1"/>
    </source>
</evidence>
<gene>
    <name evidence="2" type="ORF">U7230_11535</name>
</gene>
<accession>A0ABZ1BVB2</accession>
<evidence type="ECO:0000259" key="1">
    <source>
        <dbReference type="Pfam" id="PF01882"/>
    </source>
</evidence>